<dbReference type="Gene3D" id="3.40.50.1110">
    <property type="entry name" value="SGNH hydrolase"/>
    <property type="match status" value="1"/>
</dbReference>
<dbReference type="STRING" id="1437824.BN940_07601"/>
<name>W8X905_CASD6</name>
<dbReference type="Proteomes" id="UP000019805">
    <property type="component" value="Chromosome"/>
</dbReference>
<protein>
    <submittedName>
        <fullName evidence="3">Putative periplasmic protein</fullName>
    </submittedName>
</protein>
<feature type="domain" description="Peptidoglycan O-acetylesterase N-terminal" evidence="2">
    <location>
        <begin position="134"/>
        <end position="246"/>
    </location>
</feature>
<dbReference type="SUPFAM" id="SSF52266">
    <property type="entry name" value="SGNH hydrolase"/>
    <property type="match status" value="1"/>
</dbReference>
<dbReference type="HOGENOM" id="CLU_026695_2_0_4"/>
<evidence type="ECO:0000259" key="2">
    <source>
        <dbReference type="Pfam" id="PF22753"/>
    </source>
</evidence>
<dbReference type="KEGG" id="cdn:BN940_07601"/>
<dbReference type="GO" id="GO:0016788">
    <property type="term" value="F:hydrolase activity, acting on ester bonds"/>
    <property type="evidence" value="ECO:0007669"/>
    <property type="project" value="UniProtKB-ARBA"/>
</dbReference>
<gene>
    <name evidence="3" type="ORF">BN940_07601</name>
</gene>
<dbReference type="InterPro" id="IPR013830">
    <property type="entry name" value="SGNH_hydro"/>
</dbReference>
<dbReference type="eggNOG" id="COG2755">
    <property type="taxonomic scope" value="Bacteria"/>
</dbReference>
<dbReference type="Pfam" id="PF22753">
    <property type="entry name" value="Ape1_N"/>
    <property type="match status" value="1"/>
</dbReference>
<evidence type="ECO:0000259" key="1">
    <source>
        <dbReference type="Pfam" id="PF13472"/>
    </source>
</evidence>
<dbReference type="Gene3D" id="2.60.120.1360">
    <property type="match status" value="1"/>
</dbReference>
<dbReference type="InterPro" id="IPR055041">
    <property type="entry name" value="Ape1_N"/>
</dbReference>
<evidence type="ECO:0000313" key="4">
    <source>
        <dbReference type="Proteomes" id="UP000019805"/>
    </source>
</evidence>
<keyword evidence="4" id="KW-1185">Reference proteome</keyword>
<dbReference type="InterPro" id="IPR036514">
    <property type="entry name" value="SGNH_hydro_sf"/>
</dbReference>
<dbReference type="Pfam" id="PF13472">
    <property type="entry name" value="Lipase_GDSL_2"/>
    <property type="match status" value="1"/>
</dbReference>
<proteinExistence type="predicted"/>
<accession>W8X905</accession>
<sequence length="444" mass="47605">MAWVPRGGPPVRFVPVKFSGETSIRPITRIKAARLLPSFMAALLMAAACQIGPARAASPGASGASPASRPAHAQALRDFGDPRAGHLAERFWAVEAGRSERPFAIVQFGDSHTASDAFTAGLRVGLQQRLGDAGVGWLPPMAVPGQGHQRVNLESQGWRLTSSLDQASDAFPLGGDIASPAQAGAVTRVASWAPDQSPYLATVLVRPGGRSGLFVENPDGRRLPLDGGEPVGGWSYVQVPVRLPFQIVAPAAGAAEVGGIWLRRADTSGALVSPIGVNGSRQDIWTRWSPGWLDQLRRSGSDLVIIAYGTNEAFNGQLDPQALAAGLAQGIRQVRQALPEAAVLLLGAPGALDPGKPAALPCGERGVPMHETVKRVQLDVARQEKTLYWDWEAAMDGDCPMLDWQARGWVGPDLIHFTQEGYRESSRRFYRALMNFFERSRGRR</sequence>
<dbReference type="OrthoDB" id="7985403at2"/>
<dbReference type="RefSeq" id="WP_043681626.1">
    <property type="nucleotide sequence ID" value="NZ_HG916765.1"/>
</dbReference>
<dbReference type="AlphaFoldDB" id="W8X905"/>
<feature type="domain" description="SGNH hydrolase-type esterase" evidence="1">
    <location>
        <begin position="275"/>
        <end position="423"/>
    </location>
</feature>
<dbReference type="EMBL" id="HG916765">
    <property type="protein sequence ID" value="CDM23985.1"/>
    <property type="molecule type" value="Genomic_DNA"/>
</dbReference>
<evidence type="ECO:0000313" key="3">
    <source>
        <dbReference type="EMBL" id="CDM23985.1"/>
    </source>
</evidence>
<reference evidence="3 4" key="1">
    <citation type="journal article" date="2014" name="BMC Microbiol.">
        <title>The oxygen-independent metabolism of cyclic monoterpenes in Castellaniella defragrans 65Phen.</title>
        <authorList>
            <person name="Petasch J."/>
            <person name="Disch E.M."/>
            <person name="Markert S."/>
            <person name="Becher D."/>
            <person name="Schweder T."/>
            <person name="Huttel B."/>
            <person name="Reinhardt R."/>
            <person name="Harder J."/>
        </authorList>
    </citation>
    <scope>NUCLEOTIDE SEQUENCE [LARGE SCALE GENOMIC DNA]</scope>
    <source>
        <strain evidence="3">65Phen</strain>
    </source>
</reference>
<organism evidence="3 4">
    <name type="scientific">Castellaniella defragrans (strain DSM 12143 / CCUG 39792 / 65Phen)</name>
    <name type="common">Alcaligenes defragrans</name>
    <dbReference type="NCBI Taxonomy" id="1437824"/>
    <lineage>
        <taxon>Bacteria</taxon>
        <taxon>Pseudomonadati</taxon>
        <taxon>Pseudomonadota</taxon>
        <taxon>Betaproteobacteria</taxon>
        <taxon>Burkholderiales</taxon>
        <taxon>Alcaligenaceae</taxon>
        <taxon>Castellaniella</taxon>
    </lineage>
</organism>